<keyword evidence="4" id="KW-1185">Reference proteome</keyword>
<gene>
    <name evidence="3" type="ORF">BCF44_109207</name>
</gene>
<proteinExistence type="predicted"/>
<protein>
    <submittedName>
        <fullName evidence="3">Uncharacterized protein</fullName>
    </submittedName>
</protein>
<evidence type="ECO:0000313" key="3">
    <source>
        <dbReference type="EMBL" id="REH43664.1"/>
    </source>
</evidence>
<organism evidence="3 4">
    <name type="scientific">Kutzneria buriramensis</name>
    <dbReference type="NCBI Taxonomy" id="1045776"/>
    <lineage>
        <taxon>Bacteria</taxon>
        <taxon>Bacillati</taxon>
        <taxon>Actinomycetota</taxon>
        <taxon>Actinomycetes</taxon>
        <taxon>Pseudonocardiales</taxon>
        <taxon>Pseudonocardiaceae</taxon>
        <taxon>Kutzneria</taxon>
    </lineage>
</organism>
<comment type="caution">
    <text evidence="3">The sequence shown here is derived from an EMBL/GenBank/DDBJ whole genome shotgun (WGS) entry which is preliminary data.</text>
</comment>
<keyword evidence="2" id="KW-1133">Transmembrane helix</keyword>
<dbReference type="EMBL" id="QUNO01000009">
    <property type="protein sequence ID" value="REH43664.1"/>
    <property type="molecule type" value="Genomic_DNA"/>
</dbReference>
<name>A0A3E0HEG5_9PSEU</name>
<dbReference type="AlphaFoldDB" id="A0A3E0HEG5"/>
<keyword evidence="2" id="KW-0472">Membrane</keyword>
<keyword evidence="2" id="KW-0812">Transmembrane</keyword>
<sequence length="78" mass="8189">MSARRLTRILDAIERASDRHLPMASFVVAAVVLIVCSLCLAGSTWPPLPQPEGSAPSITLTPDDPAASAPVPAQVLDR</sequence>
<dbReference type="RefSeq" id="WP_116177104.1">
    <property type="nucleotide sequence ID" value="NZ_CP144375.1"/>
</dbReference>
<dbReference type="Proteomes" id="UP000256269">
    <property type="component" value="Unassembled WGS sequence"/>
</dbReference>
<feature type="region of interest" description="Disordered" evidence="1">
    <location>
        <begin position="50"/>
        <end position="78"/>
    </location>
</feature>
<accession>A0A3E0HEG5</accession>
<reference evidence="3 4" key="1">
    <citation type="submission" date="2018-08" db="EMBL/GenBank/DDBJ databases">
        <title>Genomic Encyclopedia of Archaeal and Bacterial Type Strains, Phase II (KMG-II): from individual species to whole genera.</title>
        <authorList>
            <person name="Goeker M."/>
        </authorList>
    </citation>
    <scope>NUCLEOTIDE SEQUENCE [LARGE SCALE GENOMIC DNA]</scope>
    <source>
        <strain evidence="3 4">DSM 45791</strain>
    </source>
</reference>
<evidence type="ECO:0000256" key="1">
    <source>
        <dbReference type="SAM" id="MobiDB-lite"/>
    </source>
</evidence>
<evidence type="ECO:0000313" key="4">
    <source>
        <dbReference type="Proteomes" id="UP000256269"/>
    </source>
</evidence>
<feature type="compositionally biased region" description="Low complexity" evidence="1">
    <location>
        <begin position="62"/>
        <end position="78"/>
    </location>
</feature>
<evidence type="ECO:0000256" key="2">
    <source>
        <dbReference type="SAM" id="Phobius"/>
    </source>
</evidence>
<feature type="transmembrane region" description="Helical" evidence="2">
    <location>
        <begin position="21"/>
        <end position="45"/>
    </location>
</feature>